<dbReference type="PANTHER" id="PTHR33164:SF57">
    <property type="entry name" value="MARR-FAMILY TRANSCRIPTIONAL REGULATOR"/>
    <property type="match status" value="1"/>
</dbReference>
<reference evidence="3" key="1">
    <citation type="journal article" date="2019" name="Int. J. Syst. Evol. Microbiol.">
        <title>The Global Catalogue of Microorganisms (GCM) 10K type strain sequencing project: providing services to taxonomists for standard genome sequencing and annotation.</title>
        <authorList>
            <consortium name="The Broad Institute Genomics Platform"/>
            <consortium name="The Broad Institute Genome Sequencing Center for Infectious Disease"/>
            <person name="Wu L."/>
            <person name="Ma J."/>
        </authorList>
    </citation>
    <scope>NUCLEOTIDE SEQUENCE [LARGE SCALE GENOMIC DNA]</scope>
    <source>
        <strain evidence="3">JCM 17688</strain>
    </source>
</reference>
<dbReference type="InterPro" id="IPR039422">
    <property type="entry name" value="MarR/SlyA-like"/>
</dbReference>
<gene>
    <name evidence="2" type="ORF">GCM10023147_08060</name>
</gene>
<sequence length="143" mass="15490">MVTTEDPARRAWDLMQRFVQSHSRHRELADALGFGLGGGRGRVLFQLRGGPMSLRAIADANGFDAPYATLVVDKLERHELVERRQDPGDRRRKLVSLTAAGREAVATADAILLRPPAAVGTLPAGDLERLAALLARLLDADAS</sequence>
<accession>A0ABP8J692</accession>
<dbReference type="SUPFAM" id="SSF46785">
    <property type="entry name" value="Winged helix' DNA-binding domain"/>
    <property type="match status" value="1"/>
</dbReference>
<dbReference type="SMART" id="SM00347">
    <property type="entry name" value="HTH_MARR"/>
    <property type="match status" value="1"/>
</dbReference>
<dbReference type="Proteomes" id="UP001500635">
    <property type="component" value="Unassembled WGS sequence"/>
</dbReference>
<proteinExistence type="predicted"/>
<dbReference type="InterPro" id="IPR036388">
    <property type="entry name" value="WH-like_DNA-bd_sf"/>
</dbReference>
<organism evidence="2 3">
    <name type="scientific">Tsukamurella soli</name>
    <dbReference type="NCBI Taxonomy" id="644556"/>
    <lineage>
        <taxon>Bacteria</taxon>
        <taxon>Bacillati</taxon>
        <taxon>Actinomycetota</taxon>
        <taxon>Actinomycetes</taxon>
        <taxon>Mycobacteriales</taxon>
        <taxon>Tsukamurellaceae</taxon>
        <taxon>Tsukamurella</taxon>
    </lineage>
</organism>
<evidence type="ECO:0000313" key="2">
    <source>
        <dbReference type="EMBL" id="GAA4385815.1"/>
    </source>
</evidence>
<dbReference type="InterPro" id="IPR000835">
    <property type="entry name" value="HTH_MarR-typ"/>
</dbReference>
<evidence type="ECO:0000259" key="1">
    <source>
        <dbReference type="PROSITE" id="PS50995"/>
    </source>
</evidence>
<comment type="caution">
    <text evidence="2">The sequence shown here is derived from an EMBL/GenBank/DDBJ whole genome shotgun (WGS) entry which is preliminary data.</text>
</comment>
<name>A0ABP8J692_9ACTN</name>
<feature type="domain" description="HTH marR-type" evidence="1">
    <location>
        <begin position="11"/>
        <end position="139"/>
    </location>
</feature>
<dbReference type="PROSITE" id="PS50995">
    <property type="entry name" value="HTH_MARR_2"/>
    <property type="match status" value="1"/>
</dbReference>
<evidence type="ECO:0000313" key="3">
    <source>
        <dbReference type="Proteomes" id="UP001500635"/>
    </source>
</evidence>
<dbReference type="PRINTS" id="PR00598">
    <property type="entry name" value="HTHMARR"/>
</dbReference>
<dbReference type="Pfam" id="PF01047">
    <property type="entry name" value="MarR"/>
    <property type="match status" value="1"/>
</dbReference>
<protein>
    <recommendedName>
        <fullName evidence="1">HTH marR-type domain-containing protein</fullName>
    </recommendedName>
</protein>
<dbReference type="EMBL" id="BAABFR010000008">
    <property type="protein sequence ID" value="GAA4385815.1"/>
    <property type="molecule type" value="Genomic_DNA"/>
</dbReference>
<dbReference type="InterPro" id="IPR036390">
    <property type="entry name" value="WH_DNA-bd_sf"/>
</dbReference>
<keyword evidence="3" id="KW-1185">Reference proteome</keyword>
<dbReference type="PANTHER" id="PTHR33164">
    <property type="entry name" value="TRANSCRIPTIONAL REGULATOR, MARR FAMILY"/>
    <property type="match status" value="1"/>
</dbReference>
<dbReference type="Gene3D" id="1.10.10.10">
    <property type="entry name" value="Winged helix-like DNA-binding domain superfamily/Winged helix DNA-binding domain"/>
    <property type="match status" value="1"/>
</dbReference>